<protein>
    <recommendedName>
        <fullName evidence="3">DUF2147 domain-containing protein</fullName>
    </recommendedName>
</protein>
<sequence length="164" mass="17653">MLKQTVIAAYLGAIVTIPSSVQACSVVRGYRVPTALQLVEGSDAIVLAKVRAGAVHSEFGFRQASLTPIALLKGDGLPQQISCEYCAISSRRRKAVASNPRDLQKPNPDVFSGGCNRQVFDKGMLVVAFLKKKDNTYVVNAPPFARALEDVPSPNALWVKAIKI</sequence>
<dbReference type="PROSITE" id="PS51257">
    <property type="entry name" value="PROKAR_LIPOPROTEIN"/>
    <property type="match status" value="1"/>
</dbReference>
<keyword evidence="2" id="KW-1185">Reference proteome</keyword>
<proteinExistence type="predicted"/>
<dbReference type="EMBL" id="JAJGNP010000002">
    <property type="protein sequence ID" value="MCC4231707.1"/>
    <property type="molecule type" value="Genomic_DNA"/>
</dbReference>
<dbReference type="RefSeq" id="WP_228226188.1">
    <property type="nucleotide sequence ID" value="NZ_JAJGNP010000002.1"/>
</dbReference>
<dbReference type="Proteomes" id="UP001198830">
    <property type="component" value="Unassembled WGS sequence"/>
</dbReference>
<evidence type="ECO:0000313" key="2">
    <source>
        <dbReference type="Proteomes" id="UP001198830"/>
    </source>
</evidence>
<comment type="caution">
    <text evidence="1">The sequence shown here is derived from an EMBL/GenBank/DDBJ whole genome shotgun (WGS) entry which is preliminary data.</text>
</comment>
<accession>A0ABS8H1T5</accession>
<name>A0ABS8H1T5_9SPHN</name>
<organism evidence="1 2">
    <name type="scientific">Sphingobium soli</name>
    <dbReference type="NCBI Taxonomy" id="1591116"/>
    <lineage>
        <taxon>Bacteria</taxon>
        <taxon>Pseudomonadati</taxon>
        <taxon>Pseudomonadota</taxon>
        <taxon>Alphaproteobacteria</taxon>
        <taxon>Sphingomonadales</taxon>
        <taxon>Sphingomonadaceae</taxon>
        <taxon>Sphingobium</taxon>
    </lineage>
</organism>
<gene>
    <name evidence="1" type="ORF">LL253_03265</name>
</gene>
<evidence type="ECO:0008006" key="3">
    <source>
        <dbReference type="Google" id="ProtNLM"/>
    </source>
</evidence>
<evidence type="ECO:0000313" key="1">
    <source>
        <dbReference type="EMBL" id="MCC4231707.1"/>
    </source>
</evidence>
<reference evidence="1 2" key="1">
    <citation type="submission" date="2021-10" db="EMBL/GenBank/DDBJ databases">
        <title>The diversity and Nitrogen Metabolism of Culturable Nitrate-Utilizing Bacteria Within the Oxygen Minimum Zone of the Changjiang (Yangtze River)Estuary.</title>
        <authorList>
            <person name="Zhang D."/>
            <person name="Zheng J."/>
            <person name="Liu S."/>
            <person name="He W."/>
        </authorList>
    </citation>
    <scope>NUCLEOTIDE SEQUENCE [LARGE SCALE GENOMIC DNA]</scope>
    <source>
        <strain evidence="1 2">FXH275-2</strain>
    </source>
</reference>